<evidence type="ECO:0000313" key="5">
    <source>
        <dbReference type="Proteomes" id="UP000245119"/>
    </source>
</evidence>
<keyword evidence="1" id="KW-0378">Hydrolase</keyword>
<evidence type="ECO:0000313" key="4">
    <source>
        <dbReference type="EMBL" id="PVD30419.1"/>
    </source>
</evidence>
<evidence type="ECO:0000256" key="2">
    <source>
        <dbReference type="SAM" id="MobiDB-lite"/>
    </source>
</evidence>
<comment type="caution">
    <text evidence="4">The sequence shown here is derived from an EMBL/GenBank/DDBJ whole genome shotgun (WGS) entry which is preliminary data.</text>
</comment>
<feature type="region of interest" description="Disordered" evidence="2">
    <location>
        <begin position="95"/>
        <end position="177"/>
    </location>
</feature>
<dbReference type="PANTHER" id="PTHR10201:SF323">
    <property type="entry name" value="MATRIX METALLOPROTEINASE-21"/>
    <property type="match status" value="1"/>
</dbReference>
<dbReference type="InterPro" id="IPR002477">
    <property type="entry name" value="Peptidoglycan-bd-like"/>
</dbReference>
<organism evidence="4 5">
    <name type="scientific">Pomacea canaliculata</name>
    <name type="common">Golden apple snail</name>
    <dbReference type="NCBI Taxonomy" id="400727"/>
    <lineage>
        <taxon>Eukaryota</taxon>
        <taxon>Metazoa</taxon>
        <taxon>Spiralia</taxon>
        <taxon>Lophotrochozoa</taxon>
        <taxon>Mollusca</taxon>
        <taxon>Gastropoda</taxon>
        <taxon>Caenogastropoda</taxon>
        <taxon>Architaenioglossa</taxon>
        <taxon>Ampullarioidea</taxon>
        <taxon>Ampullariidae</taxon>
        <taxon>Pomacea</taxon>
    </lineage>
</organism>
<gene>
    <name evidence="4" type="ORF">C0Q70_09685</name>
</gene>
<evidence type="ECO:0000256" key="1">
    <source>
        <dbReference type="ARBA" id="ARBA00023049"/>
    </source>
</evidence>
<keyword evidence="1" id="KW-0645">Protease</keyword>
<keyword evidence="5" id="KW-1185">Reference proteome</keyword>
<feature type="compositionally biased region" description="Basic and acidic residues" evidence="2">
    <location>
        <begin position="97"/>
        <end position="112"/>
    </location>
</feature>
<dbReference type="AlphaFoldDB" id="A0A2T7PAH8"/>
<dbReference type="OrthoDB" id="406838at2759"/>
<reference evidence="4 5" key="1">
    <citation type="submission" date="2018-04" db="EMBL/GenBank/DDBJ databases">
        <title>The genome of golden apple snail Pomacea canaliculata provides insight into stress tolerance and invasive adaptation.</title>
        <authorList>
            <person name="Liu C."/>
            <person name="Liu B."/>
            <person name="Ren Y."/>
            <person name="Zhang Y."/>
            <person name="Wang H."/>
            <person name="Li S."/>
            <person name="Jiang F."/>
            <person name="Yin L."/>
            <person name="Zhang G."/>
            <person name="Qian W."/>
            <person name="Fan W."/>
        </authorList>
    </citation>
    <scope>NUCLEOTIDE SEQUENCE [LARGE SCALE GENOMIC DNA]</scope>
    <source>
        <strain evidence="4">SZHN2017</strain>
        <tissue evidence="4">Muscle</tissue>
    </source>
</reference>
<proteinExistence type="predicted"/>
<dbReference type="Pfam" id="PF01471">
    <property type="entry name" value="PG_binding_1"/>
    <property type="match status" value="1"/>
</dbReference>
<accession>A0A2T7PAH8</accession>
<sequence>MLSKYGYLRCQIPRRKRETIRHFRGDRGHNSGVPANPDGKYNPWAVGFELSEEGGSDVCDEVEVQKAIKEYQRTYNLAPTGVLDEETKMLMSTSRCGNKDTEKAAMDKRKENATMTTVTTTTSTPPTSSSSPTPSANVHLSSGAGRSGPYKTLVPDDSNKSGNGAAQRLWKRSANRVRRDDSSALLRLLKGAVSAKDIRASRHHRHIEDYIRRLKRDDPALLRPWTEEDHERAKRSIQVWAVGDAQESDARRGGGSQ</sequence>
<dbReference type="InterPro" id="IPR036365">
    <property type="entry name" value="PGBD-like_sf"/>
</dbReference>
<protein>
    <recommendedName>
        <fullName evidence="3">Peptidoglycan binding-like domain-containing protein</fullName>
    </recommendedName>
</protein>
<dbReference type="EMBL" id="PZQS01000005">
    <property type="protein sequence ID" value="PVD30419.1"/>
    <property type="molecule type" value="Genomic_DNA"/>
</dbReference>
<feature type="compositionally biased region" description="Low complexity" evidence="2">
    <location>
        <begin position="114"/>
        <end position="135"/>
    </location>
</feature>
<dbReference type="GO" id="GO:0008237">
    <property type="term" value="F:metallopeptidase activity"/>
    <property type="evidence" value="ECO:0007669"/>
    <property type="project" value="UniProtKB-KW"/>
</dbReference>
<keyword evidence="1" id="KW-0482">Metalloprotease</keyword>
<dbReference type="InterPro" id="IPR036366">
    <property type="entry name" value="PGBDSf"/>
</dbReference>
<dbReference type="SUPFAM" id="SSF47090">
    <property type="entry name" value="PGBD-like"/>
    <property type="match status" value="1"/>
</dbReference>
<name>A0A2T7PAH8_POMCA</name>
<dbReference type="Proteomes" id="UP000245119">
    <property type="component" value="Linkage Group LG5"/>
</dbReference>
<dbReference type="PANTHER" id="PTHR10201">
    <property type="entry name" value="MATRIX METALLOPROTEINASE"/>
    <property type="match status" value="1"/>
</dbReference>
<dbReference type="Gene3D" id="1.10.101.10">
    <property type="entry name" value="PGBD-like superfamily/PGBD"/>
    <property type="match status" value="1"/>
</dbReference>
<feature type="domain" description="Peptidoglycan binding-like" evidence="3">
    <location>
        <begin position="64"/>
        <end position="89"/>
    </location>
</feature>
<evidence type="ECO:0000259" key="3">
    <source>
        <dbReference type="Pfam" id="PF01471"/>
    </source>
</evidence>